<keyword evidence="3" id="KW-1185">Reference proteome</keyword>
<gene>
    <name evidence="2" type="ORF">Freya1_55</name>
</gene>
<accession>A0A8E5EB91</accession>
<reference evidence="2" key="1">
    <citation type="submission" date="2020-07" db="EMBL/GenBank/DDBJ databases">
        <title>Highly diverse flavobacterial phages as mortality factor during North Sea spring blooms.</title>
        <authorList>
            <person name="Bartlau N."/>
            <person name="Wichels A."/>
            <person name="Krohne G."/>
            <person name="Adriaenssens E.M."/>
            <person name="Heins A."/>
            <person name="Fuchs B.M."/>
            <person name="Amann R."/>
            <person name="Moraru C."/>
        </authorList>
    </citation>
    <scope>NUCLEOTIDE SEQUENCE</scope>
</reference>
<dbReference type="EMBL" id="MT732463">
    <property type="protein sequence ID" value="QQV90926.1"/>
    <property type="molecule type" value="Genomic_DNA"/>
</dbReference>
<dbReference type="Proteomes" id="UP000693667">
    <property type="component" value="Segment"/>
</dbReference>
<name>A0A8E5EB91_9CAUD</name>
<proteinExistence type="predicted"/>
<feature type="region of interest" description="Disordered" evidence="1">
    <location>
        <begin position="104"/>
        <end position="127"/>
    </location>
</feature>
<evidence type="ECO:0000313" key="2">
    <source>
        <dbReference type="EMBL" id="QQV90926.1"/>
    </source>
</evidence>
<evidence type="ECO:0000256" key="1">
    <source>
        <dbReference type="SAM" id="MobiDB-lite"/>
    </source>
</evidence>
<feature type="compositionally biased region" description="Low complexity" evidence="1">
    <location>
        <begin position="104"/>
        <end position="125"/>
    </location>
</feature>
<organism evidence="2 3">
    <name type="scientific">Polaribacter phage Freya_1</name>
    <dbReference type="NCBI Taxonomy" id="2745662"/>
    <lineage>
        <taxon>Viruses</taxon>
        <taxon>Duplodnaviria</taxon>
        <taxon>Heunggongvirae</taxon>
        <taxon>Uroviricota</taxon>
        <taxon>Caudoviricetes</taxon>
        <taxon>Forsetiviridae</taxon>
        <taxon>Freyavirus</taxon>
        <taxon>Freyavirus freya</taxon>
    </lineage>
</organism>
<sequence length="296" mass="33998">MKQKVNYIQHHKNANIKFMELKLNSTHISIYNALFLIWNECGFDTELSINRNDVMKLSKIGSANTYTNCLKELDKLKILKYKPSHNPLIGSIINLYRFDNSSDTTNDNSSDSSSGATTAKSSSKGCGNSSDTLYKLLNKETIKLLNNKTYSKKINENLQKWLELEKEENNTLLSKIKISDVPELELEYFQIAKAFQDLFIKNLKEKNAPFKNQENAKFKNYVDPIRLMMKNDGITKEQITTVFNFLDSSRCENGNFSWKTNILSTSKLREKFTQLLLKSKTESNKTTVTTVHSNRG</sequence>
<evidence type="ECO:0000313" key="3">
    <source>
        <dbReference type="Proteomes" id="UP000693667"/>
    </source>
</evidence>
<protein>
    <submittedName>
        <fullName evidence="2">Transcriptional regulator</fullName>
    </submittedName>
</protein>